<keyword evidence="3" id="KW-1185">Reference proteome</keyword>
<evidence type="ECO:0000313" key="2">
    <source>
        <dbReference type="EMBL" id="KAL2872808.1"/>
    </source>
</evidence>
<accession>A0ABR4M877</accession>
<reference evidence="2 3" key="1">
    <citation type="submission" date="2024-07" db="EMBL/GenBank/DDBJ databases">
        <title>Section-level genome sequencing and comparative genomics of Aspergillus sections Usti and Cavernicolus.</title>
        <authorList>
            <consortium name="Lawrence Berkeley National Laboratory"/>
            <person name="Nybo J.L."/>
            <person name="Vesth T.C."/>
            <person name="Theobald S."/>
            <person name="Frisvad J.C."/>
            <person name="Larsen T.O."/>
            <person name="Kjaerboelling I."/>
            <person name="Rothschild-Mancinelli K."/>
            <person name="Lyhne E.K."/>
            <person name="Kogle M.E."/>
            <person name="Barry K."/>
            <person name="Clum A."/>
            <person name="Na H."/>
            <person name="Ledsgaard L."/>
            <person name="Lin J."/>
            <person name="Lipzen A."/>
            <person name="Kuo A."/>
            <person name="Riley R."/>
            <person name="Mondo S."/>
            <person name="Labutti K."/>
            <person name="Haridas S."/>
            <person name="Pangalinan J."/>
            <person name="Salamov A.A."/>
            <person name="Simmons B.A."/>
            <person name="Magnuson J.K."/>
            <person name="Chen J."/>
            <person name="Drula E."/>
            <person name="Henrissat B."/>
            <person name="Wiebenga A."/>
            <person name="Lubbers R.J."/>
            <person name="Gomes A.C."/>
            <person name="Macurrencykelacurrency M.R."/>
            <person name="Stajich J."/>
            <person name="Grigoriev I.V."/>
            <person name="Mortensen U.H."/>
            <person name="De Vries R.P."/>
            <person name="Baker S.E."/>
            <person name="Andersen M.R."/>
        </authorList>
    </citation>
    <scope>NUCLEOTIDE SEQUENCE [LARGE SCALE GENOMIC DNA]</scope>
    <source>
        <strain evidence="2 3">CBS 449.75</strain>
    </source>
</reference>
<protein>
    <submittedName>
        <fullName evidence="2">Uncharacterized protein</fullName>
    </submittedName>
</protein>
<organism evidence="2 3">
    <name type="scientific">Aspergillus lucknowensis</name>
    <dbReference type="NCBI Taxonomy" id="176173"/>
    <lineage>
        <taxon>Eukaryota</taxon>
        <taxon>Fungi</taxon>
        <taxon>Dikarya</taxon>
        <taxon>Ascomycota</taxon>
        <taxon>Pezizomycotina</taxon>
        <taxon>Eurotiomycetes</taxon>
        <taxon>Eurotiomycetidae</taxon>
        <taxon>Eurotiales</taxon>
        <taxon>Aspergillaceae</taxon>
        <taxon>Aspergillus</taxon>
        <taxon>Aspergillus subgen. Nidulantes</taxon>
    </lineage>
</organism>
<name>A0ABR4M877_9EURO</name>
<proteinExistence type="predicted"/>
<evidence type="ECO:0000313" key="3">
    <source>
        <dbReference type="Proteomes" id="UP001610432"/>
    </source>
</evidence>
<feature type="region of interest" description="Disordered" evidence="1">
    <location>
        <begin position="70"/>
        <end position="153"/>
    </location>
</feature>
<comment type="caution">
    <text evidence="2">The sequence shown here is derived from an EMBL/GenBank/DDBJ whole genome shotgun (WGS) entry which is preliminary data.</text>
</comment>
<sequence length="153" mass="16342">MSRNRQSKPPRVSTSGELVALGEIIGRVSPPSESFRRTLKMIAQATQSMDVSSRLVMHLPNTGTILEQAHGWIPGSANRDGPAPSGEQSAFPGRPQSTGPRNPLAQNSSIPRAFPLPSSAEPGNANHQPVRRSKAPASLVSLESWAGNPHRNK</sequence>
<feature type="compositionally biased region" description="Polar residues" evidence="1">
    <location>
        <begin position="95"/>
        <end position="110"/>
    </location>
</feature>
<evidence type="ECO:0000256" key="1">
    <source>
        <dbReference type="SAM" id="MobiDB-lite"/>
    </source>
</evidence>
<dbReference type="Proteomes" id="UP001610432">
    <property type="component" value="Unassembled WGS sequence"/>
</dbReference>
<dbReference type="RefSeq" id="XP_070891786.1">
    <property type="nucleotide sequence ID" value="XM_071025324.1"/>
</dbReference>
<dbReference type="EMBL" id="JBFXLQ010000001">
    <property type="protein sequence ID" value="KAL2872808.1"/>
    <property type="molecule type" value="Genomic_DNA"/>
</dbReference>
<gene>
    <name evidence="2" type="ORF">BJX67DRAFT_19052</name>
</gene>
<dbReference type="GeneID" id="98140396"/>